<accession>A0A2H0W053</accession>
<comment type="caution">
    <text evidence="1">The sequence shown here is derived from an EMBL/GenBank/DDBJ whole genome shotgun (WGS) entry which is preliminary data.</text>
</comment>
<gene>
    <name evidence="1" type="ORF">COT81_04900</name>
</gene>
<organism evidence="1 2">
    <name type="scientific">Candidatus Buchananbacteria bacterium CG10_big_fil_rev_8_21_14_0_10_42_9</name>
    <dbReference type="NCBI Taxonomy" id="1974526"/>
    <lineage>
        <taxon>Bacteria</taxon>
        <taxon>Candidatus Buchananiibacteriota</taxon>
    </lineage>
</organism>
<dbReference type="Proteomes" id="UP000230935">
    <property type="component" value="Unassembled WGS sequence"/>
</dbReference>
<evidence type="ECO:0000313" key="1">
    <source>
        <dbReference type="EMBL" id="PIS04728.1"/>
    </source>
</evidence>
<sequence>MRSAKVVITEPRKCVVQPRHIDTSRGYLLLGHDPMANEAAAALVGLAQSNGGWDPVSLEQVDQYCREQGLAIKSATVKSLMTDARVKWNGTVGSIETTGATVVDPEGRLHFTMSFVLDAVRAAPSAELYEAAA</sequence>
<reference evidence="2" key="1">
    <citation type="submission" date="2017-09" db="EMBL/GenBank/DDBJ databases">
        <title>Depth-based differentiation of microbial function through sediment-hosted aquifers and enrichment of novel symbionts in the deep terrestrial subsurface.</title>
        <authorList>
            <person name="Probst A.J."/>
            <person name="Ladd B."/>
            <person name="Jarett J.K."/>
            <person name="Geller-Mcgrath D.E."/>
            <person name="Sieber C.M.K."/>
            <person name="Emerson J.B."/>
            <person name="Anantharaman K."/>
            <person name="Thomas B.C."/>
            <person name="Malmstrom R."/>
            <person name="Stieglmeier M."/>
            <person name="Klingl A."/>
            <person name="Woyke T."/>
            <person name="Ryan C.M."/>
            <person name="Banfield J.F."/>
        </authorList>
    </citation>
    <scope>NUCLEOTIDE SEQUENCE [LARGE SCALE GENOMIC DNA]</scope>
</reference>
<dbReference type="EMBL" id="PEZZ01000038">
    <property type="protein sequence ID" value="PIS04728.1"/>
    <property type="molecule type" value="Genomic_DNA"/>
</dbReference>
<protein>
    <submittedName>
        <fullName evidence="1">Uncharacterized protein</fullName>
    </submittedName>
</protein>
<evidence type="ECO:0000313" key="2">
    <source>
        <dbReference type="Proteomes" id="UP000230935"/>
    </source>
</evidence>
<proteinExistence type="predicted"/>
<dbReference type="AlphaFoldDB" id="A0A2H0W053"/>
<name>A0A2H0W053_9BACT</name>